<feature type="compositionally biased region" description="Low complexity" evidence="1">
    <location>
        <begin position="89"/>
        <end position="106"/>
    </location>
</feature>
<accession>A0AAV2DFZ8</accession>
<dbReference type="PANTHER" id="PTHR35740">
    <property type="entry name" value="OS12G0111700 PROTEIN"/>
    <property type="match status" value="1"/>
</dbReference>
<name>A0AAV2DFZ8_9ROSI</name>
<protein>
    <submittedName>
        <fullName evidence="2">Uncharacterized protein</fullName>
    </submittedName>
</protein>
<evidence type="ECO:0000313" key="2">
    <source>
        <dbReference type="EMBL" id="CAL1371757.1"/>
    </source>
</evidence>
<evidence type="ECO:0000256" key="1">
    <source>
        <dbReference type="SAM" id="MobiDB-lite"/>
    </source>
</evidence>
<feature type="compositionally biased region" description="Low complexity" evidence="1">
    <location>
        <begin position="31"/>
        <end position="42"/>
    </location>
</feature>
<evidence type="ECO:0000313" key="3">
    <source>
        <dbReference type="Proteomes" id="UP001497516"/>
    </source>
</evidence>
<dbReference type="AlphaFoldDB" id="A0AAV2DFZ8"/>
<dbReference type="EMBL" id="OZ034815">
    <property type="protein sequence ID" value="CAL1371757.1"/>
    <property type="molecule type" value="Genomic_DNA"/>
</dbReference>
<dbReference type="Proteomes" id="UP001497516">
    <property type="component" value="Chromosome 2"/>
</dbReference>
<sequence>MEAQRRNTTSSSDRRRKPLSDCSNTILPLGSSASCSSFSSSSDILKKPLKKPVASCSQHLHSGDHVNPTENHLDKVQSKTGSTTGGALGSSSTSTPFRPRRNPSSTVGGDDVWEPSPVYLRRQSGSKRKDKEKAIDMAAIKSQSSRDKIDEDGGTGLSKSLIVAHKKKIRQATEVRDDNEDKSFIEQQQAYFAEIDAFELLEEEVASADELE</sequence>
<dbReference type="PROSITE" id="PS51257">
    <property type="entry name" value="PROKAR_LIPOPROTEIN"/>
    <property type="match status" value="1"/>
</dbReference>
<feature type="region of interest" description="Disordered" evidence="1">
    <location>
        <begin position="1"/>
        <end position="133"/>
    </location>
</feature>
<feature type="compositionally biased region" description="Low complexity" evidence="1">
    <location>
        <begin position="1"/>
        <end position="11"/>
    </location>
</feature>
<organism evidence="2 3">
    <name type="scientific">Linum trigynum</name>
    <dbReference type="NCBI Taxonomy" id="586398"/>
    <lineage>
        <taxon>Eukaryota</taxon>
        <taxon>Viridiplantae</taxon>
        <taxon>Streptophyta</taxon>
        <taxon>Embryophyta</taxon>
        <taxon>Tracheophyta</taxon>
        <taxon>Spermatophyta</taxon>
        <taxon>Magnoliopsida</taxon>
        <taxon>eudicotyledons</taxon>
        <taxon>Gunneridae</taxon>
        <taxon>Pentapetalae</taxon>
        <taxon>rosids</taxon>
        <taxon>fabids</taxon>
        <taxon>Malpighiales</taxon>
        <taxon>Linaceae</taxon>
        <taxon>Linum</taxon>
    </lineage>
</organism>
<dbReference type="PANTHER" id="PTHR35740:SF1">
    <property type="entry name" value="OS12G0111700 PROTEIN"/>
    <property type="match status" value="1"/>
</dbReference>
<dbReference type="GO" id="GO:0051301">
    <property type="term" value="P:cell division"/>
    <property type="evidence" value="ECO:0007669"/>
    <property type="project" value="UniProtKB-KW"/>
</dbReference>
<dbReference type="GO" id="GO:0005634">
    <property type="term" value="C:nucleus"/>
    <property type="evidence" value="ECO:0007669"/>
    <property type="project" value="UniProtKB-SubCell"/>
</dbReference>
<reference evidence="2 3" key="1">
    <citation type="submission" date="2024-04" db="EMBL/GenBank/DDBJ databases">
        <authorList>
            <person name="Fracassetti M."/>
        </authorList>
    </citation>
    <scope>NUCLEOTIDE SEQUENCE [LARGE SCALE GENOMIC DNA]</scope>
</reference>
<proteinExistence type="predicted"/>
<gene>
    <name evidence="2" type="ORF">LTRI10_LOCUS13804</name>
</gene>
<keyword evidence="3" id="KW-1185">Reference proteome</keyword>